<dbReference type="InterPro" id="IPR000209">
    <property type="entry name" value="Peptidase_S8/S53_dom"/>
</dbReference>
<evidence type="ECO:0000259" key="2">
    <source>
        <dbReference type="Pfam" id="PF00082"/>
    </source>
</evidence>
<dbReference type="EMBL" id="MCFG01000851">
    <property type="protein sequence ID" value="ORX41683.1"/>
    <property type="molecule type" value="Genomic_DNA"/>
</dbReference>
<keyword evidence="4" id="KW-1185">Reference proteome</keyword>
<proteinExistence type="predicted"/>
<dbReference type="GO" id="GO:0006508">
    <property type="term" value="P:proteolysis"/>
    <property type="evidence" value="ECO:0007669"/>
    <property type="project" value="InterPro"/>
</dbReference>
<evidence type="ECO:0000256" key="1">
    <source>
        <dbReference type="SAM" id="SignalP"/>
    </source>
</evidence>
<evidence type="ECO:0000313" key="3">
    <source>
        <dbReference type="EMBL" id="ORX41683.1"/>
    </source>
</evidence>
<comment type="caution">
    <text evidence="3">The sequence shown here is derived from an EMBL/GenBank/DDBJ whole genome shotgun (WGS) entry which is preliminary data.</text>
</comment>
<keyword evidence="1" id="KW-0732">Signal</keyword>
<dbReference type="SUPFAM" id="SSF52743">
    <property type="entry name" value="Subtilisin-like"/>
    <property type="match status" value="1"/>
</dbReference>
<dbReference type="Gene3D" id="3.40.50.200">
    <property type="entry name" value="Peptidase S8/S53 domain"/>
    <property type="match status" value="1"/>
</dbReference>
<organism evidence="3 4">
    <name type="scientific">Anaeromyces robustus</name>
    <dbReference type="NCBI Taxonomy" id="1754192"/>
    <lineage>
        <taxon>Eukaryota</taxon>
        <taxon>Fungi</taxon>
        <taxon>Fungi incertae sedis</taxon>
        <taxon>Chytridiomycota</taxon>
        <taxon>Chytridiomycota incertae sedis</taxon>
        <taxon>Neocallimastigomycetes</taxon>
        <taxon>Neocallimastigales</taxon>
        <taxon>Neocallimastigaceae</taxon>
        <taxon>Anaeromyces</taxon>
    </lineage>
</organism>
<feature type="signal peptide" evidence="1">
    <location>
        <begin position="1"/>
        <end position="19"/>
    </location>
</feature>
<sequence length="78" mass="8435">MMNVLCFLAGLKNVITVGATVDTIGTNMENIYKCVDIHAPGQVIYASRFSDDFEIVHGTSCSTPLVAGCCRNDYVRSS</sequence>
<protein>
    <recommendedName>
        <fullName evidence="2">Peptidase S8/S53 domain-containing protein</fullName>
    </recommendedName>
</protein>
<dbReference type="OrthoDB" id="409122at2759"/>
<name>A0A1Y1UVP5_9FUNG</name>
<dbReference type="GO" id="GO:0004252">
    <property type="term" value="F:serine-type endopeptidase activity"/>
    <property type="evidence" value="ECO:0007669"/>
    <property type="project" value="InterPro"/>
</dbReference>
<feature type="chain" id="PRO_5013367731" description="Peptidase S8/S53 domain-containing protein" evidence="1">
    <location>
        <begin position="20"/>
        <end position="78"/>
    </location>
</feature>
<reference evidence="3 4" key="2">
    <citation type="submission" date="2016-08" db="EMBL/GenBank/DDBJ databases">
        <title>Pervasive Adenine N6-methylation of Active Genes in Fungi.</title>
        <authorList>
            <consortium name="DOE Joint Genome Institute"/>
            <person name="Mondo S.J."/>
            <person name="Dannebaum R.O."/>
            <person name="Kuo R.C."/>
            <person name="Labutti K."/>
            <person name="Haridas S."/>
            <person name="Kuo A."/>
            <person name="Salamov A."/>
            <person name="Ahrendt S.R."/>
            <person name="Lipzen A."/>
            <person name="Sullivan W."/>
            <person name="Andreopoulos W.B."/>
            <person name="Clum A."/>
            <person name="Lindquist E."/>
            <person name="Daum C."/>
            <person name="Ramamoorthy G.K."/>
            <person name="Gryganskyi A."/>
            <person name="Culley D."/>
            <person name="Magnuson J.K."/>
            <person name="James T.Y."/>
            <person name="O'Malley M.A."/>
            <person name="Stajich J.E."/>
            <person name="Spatafora J.W."/>
            <person name="Visel A."/>
            <person name="Grigoriev I.V."/>
        </authorList>
    </citation>
    <scope>NUCLEOTIDE SEQUENCE [LARGE SCALE GENOMIC DNA]</scope>
    <source>
        <strain evidence="3 4">S4</strain>
    </source>
</reference>
<evidence type="ECO:0000313" key="4">
    <source>
        <dbReference type="Proteomes" id="UP000193944"/>
    </source>
</evidence>
<accession>A0A1Y1UVP5</accession>
<dbReference type="Pfam" id="PF00082">
    <property type="entry name" value="Peptidase_S8"/>
    <property type="match status" value="1"/>
</dbReference>
<dbReference type="AlphaFoldDB" id="A0A1Y1UVP5"/>
<gene>
    <name evidence="3" type="ORF">BCR32DRAFT_288462</name>
</gene>
<reference evidence="3 4" key="1">
    <citation type="submission" date="2016-08" db="EMBL/GenBank/DDBJ databases">
        <title>A Parts List for Fungal Cellulosomes Revealed by Comparative Genomics.</title>
        <authorList>
            <consortium name="DOE Joint Genome Institute"/>
            <person name="Haitjema C.H."/>
            <person name="Gilmore S.P."/>
            <person name="Henske J.K."/>
            <person name="Solomon K.V."/>
            <person name="De Groot R."/>
            <person name="Kuo A."/>
            <person name="Mondo S.J."/>
            <person name="Salamov A.A."/>
            <person name="Labutti K."/>
            <person name="Zhao Z."/>
            <person name="Chiniquy J."/>
            <person name="Barry K."/>
            <person name="Brewer H.M."/>
            <person name="Purvine S.O."/>
            <person name="Wright A.T."/>
            <person name="Boxma B."/>
            <person name="Van Alen T."/>
            <person name="Hackstein J.H."/>
            <person name="Baker S.E."/>
            <person name="Grigoriev I.V."/>
            <person name="O'Malley M.A."/>
        </authorList>
    </citation>
    <scope>NUCLEOTIDE SEQUENCE [LARGE SCALE GENOMIC DNA]</scope>
    <source>
        <strain evidence="3 4">S4</strain>
    </source>
</reference>
<dbReference type="InterPro" id="IPR036852">
    <property type="entry name" value="Peptidase_S8/S53_dom_sf"/>
</dbReference>
<feature type="domain" description="Peptidase S8/S53" evidence="2">
    <location>
        <begin position="9"/>
        <end position="69"/>
    </location>
</feature>
<dbReference type="Proteomes" id="UP000193944">
    <property type="component" value="Unassembled WGS sequence"/>
</dbReference>